<proteinExistence type="predicted"/>
<dbReference type="InterPro" id="IPR024775">
    <property type="entry name" value="DinB-like"/>
</dbReference>
<protein>
    <submittedName>
        <fullName evidence="2">DinB superfamily protein</fullName>
    </submittedName>
</protein>
<reference evidence="3" key="1">
    <citation type="submission" date="2017-01" db="EMBL/GenBank/DDBJ databases">
        <authorList>
            <person name="Varghese N."/>
            <person name="Submissions S."/>
        </authorList>
    </citation>
    <scope>NUCLEOTIDE SEQUENCE [LARGE SCALE GENOMIC DNA]</scope>
    <source>
        <strain evidence="3">DSM 15366</strain>
    </source>
</reference>
<dbReference type="AlphaFoldDB" id="A0A1N6YQ51"/>
<feature type="domain" description="DinB-like" evidence="1">
    <location>
        <begin position="32"/>
        <end position="166"/>
    </location>
</feature>
<accession>A0A1N6YQ51</accession>
<dbReference type="Proteomes" id="UP000186953">
    <property type="component" value="Unassembled WGS sequence"/>
</dbReference>
<dbReference type="STRING" id="228959.SAMN05421797_10796"/>
<name>A0A1N6YQ51_9FLAO</name>
<dbReference type="InterPro" id="IPR034660">
    <property type="entry name" value="DinB/YfiT-like"/>
</dbReference>
<dbReference type="Gene3D" id="1.20.120.450">
    <property type="entry name" value="dinb family like domain"/>
    <property type="match status" value="1"/>
</dbReference>
<gene>
    <name evidence="2" type="ORF">SAMN05421797_10796</name>
</gene>
<dbReference type="SUPFAM" id="SSF109854">
    <property type="entry name" value="DinB/YfiT-like putative metalloenzymes"/>
    <property type="match status" value="1"/>
</dbReference>
<sequence length="173" mass="20063">MTVKDLREDELQFFYSTYLKTLDEQEDLRSALLKGRKSFEDLVRGLTNEQFLFSYGEDKWTVAEVLVHIIDTERVFQYRAFRISRNDKTSLPGFDHNVFVEESKANLRTKEDILSEYLSVRNASISLFNTIMDENLKKIGTASGIPWSVAALGLVISGHQKHHVNILQERYLN</sequence>
<dbReference type="OrthoDB" id="9793216at2"/>
<evidence type="ECO:0000313" key="3">
    <source>
        <dbReference type="Proteomes" id="UP000186953"/>
    </source>
</evidence>
<evidence type="ECO:0000259" key="1">
    <source>
        <dbReference type="Pfam" id="PF12867"/>
    </source>
</evidence>
<dbReference type="RefSeq" id="WP_076549956.1">
    <property type="nucleotide sequence ID" value="NZ_FTMA01000007.1"/>
</dbReference>
<evidence type="ECO:0000313" key="2">
    <source>
        <dbReference type="EMBL" id="SIR16725.1"/>
    </source>
</evidence>
<dbReference type="EMBL" id="FTMA01000007">
    <property type="protein sequence ID" value="SIR16725.1"/>
    <property type="molecule type" value="Genomic_DNA"/>
</dbReference>
<dbReference type="Pfam" id="PF12867">
    <property type="entry name" value="DinB_2"/>
    <property type="match status" value="1"/>
</dbReference>
<keyword evidence="3" id="KW-1185">Reference proteome</keyword>
<organism evidence="2 3">
    <name type="scientific">Maribacter ulvicola</name>
    <dbReference type="NCBI Taxonomy" id="228959"/>
    <lineage>
        <taxon>Bacteria</taxon>
        <taxon>Pseudomonadati</taxon>
        <taxon>Bacteroidota</taxon>
        <taxon>Flavobacteriia</taxon>
        <taxon>Flavobacteriales</taxon>
        <taxon>Flavobacteriaceae</taxon>
        <taxon>Maribacter</taxon>
    </lineage>
</organism>